<dbReference type="SMART" id="SM00267">
    <property type="entry name" value="GGDEF"/>
    <property type="match status" value="1"/>
</dbReference>
<dbReference type="RefSeq" id="WP_086073213.1">
    <property type="nucleotide sequence ID" value="NZ_CP021109.1"/>
</dbReference>
<dbReference type="Gene3D" id="3.20.20.450">
    <property type="entry name" value="EAL domain"/>
    <property type="match status" value="1"/>
</dbReference>
<feature type="domain" description="EAL" evidence="3">
    <location>
        <begin position="434"/>
        <end position="688"/>
    </location>
</feature>
<dbReference type="FunFam" id="3.30.70.270:FF:000001">
    <property type="entry name" value="Diguanylate cyclase domain protein"/>
    <property type="match status" value="1"/>
</dbReference>
<accession>A0A1W6Z4F9</accession>
<dbReference type="AlphaFoldDB" id="A0A1W6Z4F9"/>
<evidence type="ECO:0000256" key="1">
    <source>
        <dbReference type="ARBA" id="ARBA00051114"/>
    </source>
</evidence>
<feature type="domain" description="MHYT" evidence="5">
    <location>
        <begin position="6"/>
        <end position="199"/>
    </location>
</feature>
<dbReference type="SMART" id="SM00052">
    <property type="entry name" value="EAL"/>
    <property type="match status" value="1"/>
</dbReference>
<dbReference type="InterPro" id="IPR052155">
    <property type="entry name" value="Biofilm_reg_signaling"/>
</dbReference>
<dbReference type="InterPro" id="IPR043128">
    <property type="entry name" value="Rev_trsase/Diguanyl_cyclase"/>
</dbReference>
<dbReference type="Pfam" id="PF03707">
    <property type="entry name" value="MHYT"/>
    <property type="match status" value="3"/>
</dbReference>
<proteinExistence type="predicted"/>
<dbReference type="Gene3D" id="3.30.70.270">
    <property type="match status" value="1"/>
</dbReference>
<feature type="transmembrane region" description="Helical" evidence="2">
    <location>
        <begin position="6"/>
        <end position="30"/>
    </location>
</feature>
<dbReference type="Pfam" id="PF00990">
    <property type="entry name" value="GGDEF"/>
    <property type="match status" value="1"/>
</dbReference>
<evidence type="ECO:0000256" key="2">
    <source>
        <dbReference type="PROSITE-ProRule" id="PRU00244"/>
    </source>
</evidence>
<evidence type="ECO:0000313" key="7">
    <source>
        <dbReference type="Proteomes" id="UP000194139"/>
    </source>
</evidence>
<reference evidence="6 7" key="1">
    <citation type="submission" date="2017-05" db="EMBL/GenBank/DDBJ databases">
        <title>Complete and WGS of Bordetella genogroups.</title>
        <authorList>
            <person name="Spilker T."/>
            <person name="LiPuma J."/>
        </authorList>
    </citation>
    <scope>NUCLEOTIDE SEQUENCE [LARGE SCALE GENOMIC DNA]</scope>
    <source>
        <strain evidence="6 7">AU17164</strain>
    </source>
</reference>
<dbReference type="PANTHER" id="PTHR44757:SF2">
    <property type="entry name" value="BIOFILM ARCHITECTURE MAINTENANCE PROTEIN MBAA"/>
    <property type="match status" value="1"/>
</dbReference>
<dbReference type="CDD" id="cd01948">
    <property type="entry name" value="EAL"/>
    <property type="match status" value="1"/>
</dbReference>
<dbReference type="PANTHER" id="PTHR44757">
    <property type="entry name" value="DIGUANYLATE CYCLASE DGCP"/>
    <property type="match status" value="1"/>
</dbReference>
<keyword evidence="2" id="KW-0472">Membrane</keyword>
<dbReference type="PROSITE" id="PS50924">
    <property type="entry name" value="MHYT"/>
    <property type="match status" value="1"/>
</dbReference>
<feature type="transmembrane region" description="Helical" evidence="2">
    <location>
        <begin position="141"/>
        <end position="163"/>
    </location>
</feature>
<dbReference type="EMBL" id="CP021109">
    <property type="protein sequence ID" value="ARP88034.1"/>
    <property type="molecule type" value="Genomic_DNA"/>
</dbReference>
<dbReference type="NCBIfam" id="TIGR00254">
    <property type="entry name" value="GGDEF"/>
    <property type="match status" value="1"/>
</dbReference>
<dbReference type="PROSITE" id="PS50883">
    <property type="entry name" value="EAL"/>
    <property type="match status" value="1"/>
</dbReference>
<dbReference type="CDD" id="cd01949">
    <property type="entry name" value="GGDEF"/>
    <property type="match status" value="1"/>
</dbReference>
<name>A0A1W6Z4F9_9BORD</name>
<dbReference type="SUPFAM" id="SSF55073">
    <property type="entry name" value="Nucleotide cyclase"/>
    <property type="match status" value="1"/>
</dbReference>
<dbReference type="Proteomes" id="UP000194139">
    <property type="component" value="Chromosome"/>
</dbReference>
<dbReference type="InterPro" id="IPR000160">
    <property type="entry name" value="GGDEF_dom"/>
</dbReference>
<feature type="transmembrane region" description="Helical" evidence="2">
    <location>
        <begin position="175"/>
        <end position="195"/>
    </location>
</feature>
<keyword evidence="7" id="KW-1185">Reference proteome</keyword>
<dbReference type="Pfam" id="PF00563">
    <property type="entry name" value="EAL"/>
    <property type="match status" value="1"/>
</dbReference>
<feature type="domain" description="GGDEF" evidence="4">
    <location>
        <begin position="293"/>
        <end position="425"/>
    </location>
</feature>
<sequence length="699" mass="75363">MYVGSYNTALVICSLAVAVLASYTALDLAGRVATAQGTAARWWLAGGALAIGVGIWSMHFVGMLAFSLPIPLGYDFGLTAASLLIAIVSSAFALWLVCQETLPWRRLAAGAALMGAGVAGMHYTGMAAMRMTPQITYVPSLFLLSVAIAVAASGAALWIAFALRRDGPNTRLLRLGAAVVMGGAIVGMHYTGMGAAQFALGSVCGAAREGLDPGWLAVVIIVVTLAVIAIALITSVLDVRMEARTSVLATSLAEANEELTYLALHDNLTKLPNRLLLEDRLQQAIHTATRERSYFAVMFMDLDGFKAVNDAYGHHIGDRLLVEVAARIRANVRAQDTVARLGGDEFVLVTQVEDPADAATIASKLVRIAEEAIEMEGHPLHVSASVGIAIYPGNGRDQHELLANADAAMYYAKSSGRSTYCYFEASMNQDVQTQLELLRDLRQAMARNELSLRYQPKFRAPAGPITGAEALLRWNHPTRGMVEPSVFIPLAEKTGLIVAMGEWVLNEACRQMKTWCDAGYRDWSVAVNLSSQQFNHPGLVQTVRGTLQRHGLDASNLTLEITESTAMRDVEATLATLRQLHEMGVKISIDDFGTGYSSLLYLKRLPATELKIDRGFVRDLEQDSEDAAIVSAIVALGQTLNLQIVAEGVETHEQQEFLTRVGCDSLQGFLLGRPMTPDDFIRAISQAPPAKAPDYSVVS</sequence>
<evidence type="ECO:0000259" key="5">
    <source>
        <dbReference type="PROSITE" id="PS50924"/>
    </source>
</evidence>
<dbReference type="GO" id="GO:0016020">
    <property type="term" value="C:membrane"/>
    <property type="evidence" value="ECO:0007669"/>
    <property type="project" value="UniProtKB-UniRule"/>
</dbReference>
<dbReference type="InterPro" id="IPR001633">
    <property type="entry name" value="EAL_dom"/>
</dbReference>
<dbReference type="InterPro" id="IPR035919">
    <property type="entry name" value="EAL_sf"/>
</dbReference>
<organism evidence="6 7">
    <name type="scientific">Bordetella genomosp. 9</name>
    <dbReference type="NCBI Taxonomy" id="1416803"/>
    <lineage>
        <taxon>Bacteria</taxon>
        <taxon>Pseudomonadati</taxon>
        <taxon>Pseudomonadota</taxon>
        <taxon>Betaproteobacteria</taxon>
        <taxon>Burkholderiales</taxon>
        <taxon>Alcaligenaceae</taxon>
        <taxon>Bordetella</taxon>
    </lineage>
</organism>
<dbReference type="SUPFAM" id="SSF141868">
    <property type="entry name" value="EAL domain-like"/>
    <property type="match status" value="1"/>
</dbReference>
<feature type="transmembrane region" description="Helical" evidence="2">
    <location>
        <begin position="109"/>
        <end position="129"/>
    </location>
</feature>
<protein>
    <recommendedName>
        <fullName evidence="8">Bifunctional diguanylate cyclase/phosphodiesterase</fullName>
    </recommendedName>
</protein>
<dbReference type="PROSITE" id="PS50887">
    <property type="entry name" value="GGDEF"/>
    <property type="match status" value="1"/>
</dbReference>
<keyword evidence="2" id="KW-0812">Transmembrane</keyword>
<evidence type="ECO:0008006" key="8">
    <source>
        <dbReference type="Google" id="ProtNLM"/>
    </source>
</evidence>
<dbReference type="InterPro" id="IPR005330">
    <property type="entry name" value="MHYT_dom"/>
</dbReference>
<evidence type="ECO:0000259" key="3">
    <source>
        <dbReference type="PROSITE" id="PS50883"/>
    </source>
</evidence>
<feature type="transmembrane region" description="Helical" evidence="2">
    <location>
        <begin position="42"/>
        <end position="70"/>
    </location>
</feature>
<dbReference type="GO" id="GO:0071732">
    <property type="term" value="P:cellular response to nitric oxide"/>
    <property type="evidence" value="ECO:0007669"/>
    <property type="project" value="UniProtKB-ARBA"/>
</dbReference>
<dbReference type="GO" id="GO:0071111">
    <property type="term" value="F:cyclic-guanylate-specific phosphodiesterase activity"/>
    <property type="evidence" value="ECO:0007669"/>
    <property type="project" value="UniProtKB-EC"/>
</dbReference>
<evidence type="ECO:0000313" key="6">
    <source>
        <dbReference type="EMBL" id="ARP88034.1"/>
    </source>
</evidence>
<dbReference type="InterPro" id="IPR029787">
    <property type="entry name" value="Nucleotide_cyclase"/>
</dbReference>
<evidence type="ECO:0000259" key="4">
    <source>
        <dbReference type="PROSITE" id="PS50887"/>
    </source>
</evidence>
<feature type="transmembrane region" description="Helical" evidence="2">
    <location>
        <begin position="76"/>
        <end position="97"/>
    </location>
</feature>
<keyword evidence="2" id="KW-1133">Transmembrane helix</keyword>
<gene>
    <name evidence="6" type="ORF">CAL13_18825</name>
</gene>
<comment type="catalytic activity">
    <reaction evidence="1">
        <text>3',3'-c-di-GMP + H2O = 5'-phosphoguanylyl(3'-&gt;5')guanosine + H(+)</text>
        <dbReference type="Rhea" id="RHEA:24902"/>
        <dbReference type="ChEBI" id="CHEBI:15377"/>
        <dbReference type="ChEBI" id="CHEBI:15378"/>
        <dbReference type="ChEBI" id="CHEBI:58754"/>
        <dbReference type="ChEBI" id="CHEBI:58805"/>
        <dbReference type="EC" id="3.1.4.52"/>
    </reaction>
    <physiologicalReaction direction="left-to-right" evidence="1">
        <dbReference type="Rhea" id="RHEA:24903"/>
    </physiologicalReaction>
</comment>
<dbReference type="FunFam" id="3.20.20.450:FF:000001">
    <property type="entry name" value="Cyclic di-GMP phosphodiesterase yahA"/>
    <property type="match status" value="1"/>
</dbReference>
<feature type="transmembrane region" description="Helical" evidence="2">
    <location>
        <begin position="215"/>
        <end position="237"/>
    </location>
</feature>